<reference evidence="1" key="2">
    <citation type="journal article" date="2015" name="Data Brief">
        <title>Shoot transcriptome of the giant reed, Arundo donax.</title>
        <authorList>
            <person name="Barrero R.A."/>
            <person name="Guerrero F.D."/>
            <person name="Moolhuijzen P."/>
            <person name="Goolsby J.A."/>
            <person name="Tidwell J."/>
            <person name="Bellgard S.E."/>
            <person name="Bellgard M.I."/>
        </authorList>
    </citation>
    <scope>NUCLEOTIDE SEQUENCE</scope>
    <source>
        <tissue evidence="1">Shoot tissue taken approximately 20 cm above the soil surface</tissue>
    </source>
</reference>
<name>A0A0A8XWA3_ARUDO</name>
<dbReference type="EMBL" id="GBRH01279611">
    <property type="protein sequence ID" value="JAD18284.1"/>
    <property type="molecule type" value="Transcribed_RNA"/>
</dbReference>
<sequence length="24" mass="2846">MDKVKIPLSFKLLSFQYFAKGTKR</sequence>
<protein>
    <submittedName>
        <fullName evidence="1">Uncharacterized protein</fullName>
    </submittedName>
</protein>
<evidence type="ECO:0000313" key="1">
    <source>
        <dbReference type="EMBL" id="JAD18284.1"/>
    </source>
</evidence>
<dbReference type="AlphaFoldDB" id="A0A0A8XWA3"/>
<proteinExistence type="predicted"/>
<accession>A0A0A8XWA3</accession>
<reference evidence="1" key="1">
    <citation type="submission" date="2014-09" db="EMBL/GenBank/DDBJ databases">
        <authorList>
            <person name="Magalhaes I.L.F."/>
            <person name="Oliveira U."/>
            <person name="Santos F.R."/>
            <person name="Vidigal T.H.D.A."/>
            <person name="Brescovit A.D."/>
            <person name="Santos A.J."/>
        </authorList>
    </citation>
    <scope>NUCLEOTIDE SEQUENCE</scope>
    <source>
        <tissue evidence="1">Shoot tissue taken approximately 20 cm above the soil surface</tissue>
    </source>
</reference>
<organism evidence="1">
    <name type="scientific">Arundo donax</name>
    <name type="common">Giant reed</name>
    <name type="synonym">Donax arundinaceus</name>
    <dbReference type="NCBI Taxonomy" id="35708"/>
    <lineage>
        <taxon>Eukaryota</taxon>
        <taxon>Viridiplantae</taxon>
        <taxon>Streptophyta</taxon>
        <taxon>Embryophyta</taxon>
        <taxon>Tracheophyta</taxon>
        <taxon>Spermatophyta</taxon>
        <taxon>Magnoliopsida</taxon>
        <taxon>Liliopsida</taxon>
        <taxon>Poales</taxon>
        <taxon>Poaceae</taxon>
        <taxon>PACMAD clade</taxon>
        <taxon>Arundinoideae</taxon>
        <taxon>Arundineae</taxon>
        <taxon>Arundo</taxon>
    </lineage>
</organism>